<dbReference type="Proteomes" id="UP000094065">
    <property type="component" value="Unassembled WGS sequence"/>
</dbReference>
<keyword evidence="4" id="KW-1185">Reference proteome</keyword>
<dbReference type="GeneID" id="30156396"/>
<feature type="compositionally biased region" description="Polar residues" evidence="1">
    <location>
        <begin position="39"/>
        <end position="48"/>
    </location>
</feature>
<evidence type="ECO:0000313" key="4">
    <source>
        <dbReference type="Proteomes" id="UP000094065"/>
    </source>
</evidence>
<protein>
    <submittedName>
        <fullName evidence="3">Uncharacterized protein</fullName>
    </submittedName>
</protein>
<name>A0A1E3HNS9_9TREE</name>
<reference evidence="3 4" key="1">
    <citation type="submission" date="2016-06" db="EMBL/GenBank/DDBJ databases">
        <title>Evolution of pathogenesis and genome organization in the Tremellales.</title>
        <authorList>
            <person name="Cuomo C."/>
            <person name="Litvintseva A."/>
            <person name="Heitman J."/>
            <person name="Chen Y."/>
            <person name="Sun S."/>
            <person name="Springer D."/>
            <person name="Dromer F."/>
            <person name="Young S."/>
            <person name="Zeng Q."/>
            <person name="Chapman S."/>
            <person name="Gujja S."/>
            <person name="Saif S."/>
            <person name="Birren B."/>
        </authorList>
    </citation>
    <scope>NUCLEOTIDE SEQUENCE [LARGE SCALE GENOMIC DNA]</scope>
    <source>
        <strain evidence="3 4">CBS 6039</strain>
    </source>
</reference>
<evidence type="ECO:0000256" key="2">
    <source>
        <dbReference type="SAM" id="Phobius"/>
    </source>
</evidence>
<proteinExistence type="predicted"/>
<comment type="caution">
    <text evidence="3">The sequence shown here is derived from an EMBL/GenBank/DDBJ whole genome shotgun (WGS) entry which is preliminary data.</text>
</comment>
<accession>A0A1E3HNS9</accession>
<keyword evidence="2" id="KW-0472">Membrane</keyword>
<keyword evidence="2" id="KW-1133">Transmembrane helix</keyword>
<dbReference type="EMBL" id="AWGJ01000007">
    <property type="protein sequence ID" value="ODN77998.1"/>
    <property type="molecule type" value="Genomic_DNA"/>
</dbReference>
<keyword evidence="2" id="KW-0812">Transmembrane</keyword>
<organism evidence="3 4">
    <name type="scientific">Cryptococcus amylolentus CBS 6039</name>
    <dbReference type="NCBI Taxonomy" id="1295533"/>
    <lineage>
        <taxon>Eukaryota</taxon>
        <taxon>Fungi</taxon>
        <taxon>Dikarya</taxon>
        <taxon>Basidiomycota</taxon>
        <taxon>Agaricomycotina</taxon>
        <taxon>Tremellomycetes</taxon>
        <taxon>Tremellales</taxon>
        <taxon>Cryptococcaceae</taxon>
        <taxon>Cryptococcus</taxon>
    </lineage>
</organism>
<dbReference type="AlphaFoldDB" id="A0A1E3HNS9"/>
<dbReference type="RefSeq" id="XP_018993234.1">
    <property type="nucleotide sequence ID" value="XM_019139291.1"/>
</dbReference>
<gene>
    <name evidence="3" type="ORF">L202_05087</name>
</gene>
<evidence type="ECO:0000256" key="1">
    <source>
        <dbReference type="SAM" id="MobiDB-lite"/>
    </source>
</evidence>
<feature type="transmembrane region" description="Helical" evidence="2">
    <location>
        <begin position="91"/>
        <end position="110"/>
    </location>
</feature>
<evidence type="ECO:0000313" key="3">
    <source>
        <dbReference type="EMBL" id="ODN77998.1"/>
    </source>
</evidence>
<sequence>MSTPSRNPNNSAFDQEEGRTAPNVSHHPSDRLRDPPAVASTSRRSPWTTFEVDDTAATGQAGTAGNSGADTARRSIISNLQTRARNRPGTYMLYSFSAGILLTAAVWNTIEDVASAWNRSYTSVEAALKQSEETIEGLRNGSIPIDVASGEGRSEGRDAYEEKDLVARVLER</sequence>
<feature type="region of interest" description="Disordered" evidence="1">
    <location>
        <begin position="1"/>
        <end position="70"/>
    </location>
</feature>
<feature type="compositionally biased region" description="Low complexity" evidence="1">
    <location>
        <begin position="55"/>
        <end position="69"/>
    </location>
</feature>
<feature type="compositionally biased region" description="Polar residues" evidence="1">
    <location>
        <begin position="1"/>
        <end position="13"/>
    </location>
</feature>